<dbReference type="SUPFAM" id="SSF158472">
    <property type="entry name" value="HAMP domain-like"/>
    <property type="match status" value="1"/>
</dbReference>
<dbReference type="GO" id="GO:0000155">
    <property type="term" value="F:phosphorelay sensor kinase activity"/>
    <property type="evidence" value="ECO:0007669"/>
    <property type="project" value="InterPro"/>
</dbReference>
<dbReference type="PANTHER" id="PTHR43065">
    <property type="entry name" value="SENSOR HISTIDINE KINASE"/>
    <property type="match status" value="1"/>
</dbReference>
<feature type="transmembrane region" description="Helical" evidence="7">
    <location>
        <begin position="172"/>
        <end position="191"/>
    </location>
</feature>
<dbReference type="Pfam" id="PF00672">
    <property type="entry name" value="HAMP"/>
    <property type="match status" value="1"/>
</dbReference>
<dbReference type="InterPro" id="IPR005467">
    <property type="entry name" value="His_kinase_dom"/>
</dbReference>
<dbReference type="InterPro" id="IPR036890">
    <property type="entry name" value="HATPase_C_sf"/>
</dbReference>
<dbReference type="Gene3D" id="6.10.340.10">
    <property type="match status" value="1"/>
</dbReference>
<evidence type="ECO:0000256" key="5">
    <source>
        <dbReference type="ARBA" id="ARBA00022679"/>
    </source>
</evidence>
<comment type="subcellular location">
    <subcellularLocation>
        <location evidence="2">Membrane</location>
    </subcellularLocation>
</comment>
<dbReference type="InterPro" id="IPR003594">
    <property type="entry name" value="HATPase_dom"/>
</dbReference>
<feature type="domain" description="Histidine kinase" evidence="8">
    <location>
        <begin position="311"/>
        <end position="541"/>
    </location>
</feature>
<dbReference type="EMBL" id="CP026604">
    <property type="protein sequence ID" value="AWB67724.1"/>
    <property type="molecule type" value="Genomic_DNA"/>
</dbReference>
<gene>
    <name evidence="10" type="ORF">C2869_15325</name>
</gene>
<dbReference type="SUPFAM" id="SSF55874">
    <property type="entry name" value="ATPase domain of HSP90 chaperone/DNA topoisomerase II/histidine kinase"/>
    <property type="match status" value="1"/>
</dbReference>
<keyword evidence="7" id="KW-1133">Transmembrane helix</keyword>
<dbReference type="PROSITE" id="PS50109">
    <property type="entry name" value="HIS_KIN"/>
    <property type="match status" value="1"/>
</dbReference>
<evidence type="ECO:0000259" key="8">
    <source>
        <dbReference type="PROSITE" id="PS50109"/>
    </source>
</evidence>
<dbReference type="KEGG" id="cate:C2869_15325"/>
<dbReference type="RefSeq" id="WP_108603794.1">
    <property type="nucleotide sequence ID" value="NZ_CP026604.1"/>
</dbReference>
<dbReference type="CDD" id="cd00075">
    <property type="entry name" value="HATPase"/>
    <property type="match status" value="1"/>
</dbReference>
<evidence type="ECO:0000256" key="4">
    <source>
        <dbReference type="ARBA" id="ARBA00022553"/>
    </source>
</evidence>
<feature type="domain" description="HAMP" evidence="9">
    <location>
        <begin position="195"/>
        <end position="248"/>
    </location>
</feature>
<dbReference type="AlphaFoldDB" id="A0A2S0VU25"/>
<dbReference type="SMART" id="SM00304">
    <property type="entry name" value="HAMP"/>
    <property type="match status" value="1"/>
</dbReference>
<proteinExistence type="predicted"/>
<evidence type="ECO:0000313" key="11">
    <source>
        <dbReference type="Proteomes" id="UP000244441"/>
    </source>
</evidence>
<accession>A0A2S0VU25</accession>
<dbReference type="GO" id="GO:0016020">
    <property type="term" value="C:membrane"/>
    <property type="evidence" value="ECO:0007669"/>
    <property type="project" value="UniProtKB-SubCell"/>
</dbReference>
<dbReference type="PANTHER" id="PTHR43065:SF47">
    <property type="match status" value="1"/>
</dbReference>
<dbReference type="SMART" id="SM00387">
    <property type="entry name" value="HATPase_c"/>
    <property type="match status" value="1"/>
</dbReference>
<evidence type="ECO:0000256" key="7">
    <source>
        <dbReference type="SAM" id="Phobius"/>
    </source>
</evidence>
<keyword evidence="7" id="KW-0812">Transmembrane</keyword>
<evidence type="ECO:0000256" key="1">
    <source>
        <dbReference type="ARBA" id="ARBA00000085"/>
    </source>
</evidence>
<reference evidence="10 11" key="1">
    <citation type="submission" date="2018-01" db="EMBL/GenBank/DDBJ databases">
        <title>Genome sequence of a Cantenovulum-like bacteria.</title>
        <authorList>
            <person name="Tan W.R."/>
            <person name="Lau N.-S."/>
            <person name="Go F."/>
            <person name="Amirul A.-A.A."/>
        </authorList>
    </citation>
    <scope>NUCLEOTIDE SEQUENCE [LARGE SCALE GENOMIC DNA]</scope>
    <source>
        <strain evidence="10 11">CCB-QB4</strain>
    </source>
</reference>
<keyword evidence="11" id="KW-1185">Reference proteome</keyword>
<keyword evidence="5" id="KW-0808">Transferase</keyword>
<organism evidence="10 11">
    <name type="scientific">Saccharobesus litoralis</name>
    <dbReference type="NCBI Taxonomy" id="2172099"/>
    <lineage>
        <taxon>Bacteria</taxon>
        <taxon>Pseudomonadati</taxon>
        <taxon>Pseudomonadota</taxon>
        <taxon>Gammaproteobacteria</taxon>
        <taxon>Alteromonadales</taxon>
        <taxon>Alteromonadaceae</taxon>
        <taxon>Saccharobesus</taxon>
    </lineage>
</organism>
<protein>
    <recommendedName>
        <fullName evidence="3">histidine kinase</fullName>
        <ecNumber evidence="3">2.7.13.3</ecNumber>
    </recommendedName>
</protein>
<dbReference type="InterPro" id="IPR003660">
    <property type="entry name" value="HAMP_dom"/>
</dbReference>
<dbReference type="Gene3D" id="1.10.287.130">
    <property type="match status" value="1"/>
</dbReference>
<dbReference type="OrthoDB" id="2521613at2"/>
<dbReference type="Proteomes" id="UP000244441">
    <property type="component" value="Chromosome"/>
</dbReference>
<dbReference type="PROSITE" id="PS50885">
    <property type="entry name" value="HAMP"/>
    <property type="match status" value="1"/>
</dbReference>
<dbReference type="InterPro" id="IPR004358">
    <property type="entry name" value="Sig_transdc_His_kin-like_C"/>
</dbReference>
<dbReference type="PRINTS" id="PR00344">
    <property type="entry name" value="BCTRLSENSOR"/>
</dbReference>
<sequence>MKPRLPKLNFANKLSILILLTTLSSLSLVAGVLTYIGIKNYQQDLQLALIEKAEIMAYNLVPILSFNDAEGANIALKAFRADSSVNYASVYSNTLFGLSETPLAEYQAKPNLGSHQSLPTDANDILLYEQAPNIKNNNVYYTKSIEFDGEVLGYLFVFSHLSQVDDFFQRSILTSIIVLLISLIIAMLVAHKFQKALVKPMEGLINTTQKVRLNRDFGIRASEDSQDEFADLAKNFNHMLSEIQQQINRQHQVELEIRQLNFNLEDKVNKRTAALKESNSRLQEALTELQASQGQLVEQETMASLGKLVAGVAHEINTPVGIGVTAISHLNEITLHLFRSFENKSLTAFELSQYLDKAIEAIDVTEKSLNKAAELVKSFKQIAVDQSTDNIRKIILSQHVHDILAALRPKYKHTQHQIIVNADNSEVTVNAGALYQIITNLLINSLLHGFEGLEQGKITISLSLNEDTVELNYSDNGNGISEDNLGKLFEPFYTTKRNEGGTGLGAHIIYNLVTQALHGEIKVSSQVNQGLSYCIRFPANN</sequence>
<keyword evidence="4" id="KW-0597">Phosphoprotein</keyword>
<evidence type="ECO:0000256" key="6">
    <source>
        <dbReference type="ARBA" id="ARBA00022777"/>
    </source>
</evidence>
<keyword evidence="6" id="KW-0418">Kinase</keyword>
<dbReference type="EC" id="2.7.13.3" evidence="3"/>
<evidence type="ECO:0000259" key="9">
    <source>
        <dbReference type="PROSITE" id="PS50885"/>
    </source>
</evidence>
<evidence type="ECO:0000256" key="3">
    <source>
        <dbReference type="ARBA" id="ARBA00012438"/>
    </source>
</evidence>
<dbReference type="CDD" id="cd06225">
    <property type="entry name" value="HAMP"/>
    <property type="match status" value="1"/>
</dbReference>
<evidence type="ECO:0000313" key="10">
    <source>
        <dbReference type="EMBL" id="AWB67724.1"/>
    </source>
</evidence>
<dbReference type="Pfam" id="PF02518">
    <property type="entry name" value="HATPase_c"/>
    <property type="match status" value="1"/>
</dbReference>
<evidence type="ECO:0000256" key="2">
    <source>
        <dbReference type="ARBA" id="ARBA00004370"/>
    </source>
</evidence>
<name>A0A2S0VU25_9ALTE</name>
<dbReference type="CDD" id="cd00082">
    <property type="entry name" value="HisKA"/>
    <property type="match status" value="1"/>
</dbReference>
<dbReference type="InterPro" id="IPR003661">
    <property type="entry name" value="HisK_dim/P_dom"/>
</dbReference>
<comment type="catalytic activity">
    <reaction evidence="1">
        <text>ATP + protein L-histidine = ADP + protein N-phospho-L-histidine.</text>
        <dbReference type="EC" id="2.7.13.3"/>
    </reaction>
</comment>
<keyword evidence="7" id="KW-0472">Membrane</keyword>
<dbReference type="Gene3D" id="3.30.565.10">
    <property type="entry name" value="Histidine kinase-like ATPase, C-terminal domain"/>
    <property type="match status" value="1"/>
</dbReference>